<proteinExistence type="predicted"/>
<dbReference type="Proteomes" id="UP001501752">
    <property type="component" value="Unassembled WGS sequence"/>
</dbReference>
<comment type="caution">
    <text evidence="1">The sequence shown here is derived from an EMBL/GenBank/DDBJ whole genome shotgun (WGS) entry which is preliminary data.</text>
</comment>
<gene>
    <name evidence="1" type="ORF">GCM10023235_33860</name>
</gene>
<reference evidence="2" key="1">
    <citation type="journal article" date="2019" name="Int. J. Syst. Evol. Microbiol.">
        <title>The Global Catalogue of Microorganisms (GCM) 10K type strain sequencing project: providing services to taxonomists for standard genome sequencing and annotation.</title>
        <authorList>
            <consortium name="The Broad Institute Genomics Platform"/>
            <consortium name="The Broad Institute Genome Sequencing Center for Infectious Disease"/>
            <person name="Wu L."/>
            <person name="Ma J."/>
        </authorList>
    </citation>
    <scope>NUCLEOTIDE SEQUENCE [LARGE SCALE GENOMIC DNA]</scope>
    <source>
        <strain evidence="2">JCM 13006</strain>
    </source>
</reference>
<accession>A0ABP9DQ17</accession>
<protein>
    <recommendedName>
        <fullName evidence="3">MftR C-terminal domain-containing protein</fullName>
    </recommendedName>
</protein>
<organism evidence="1 2">
    <name type="scientific">Kitasatospora terrestris</name>
    <dbReference type="NCBI Taxonomy" id="258051"/>
    <lineage>
        <taxon>Bacteria</taxon>
        <taxon>Bacillati</taxon>
        <taxon>Actinomycetota</taxon>
        <taxon>Actinomycetes</taxon>
        <taxon>Kitasatosporales</taxon>
        <taxon>Streptomycetaceae</taxon>
        <taxon>Kitasatospora</taxon>
    </lineage>
</organism>
<dbReference type="EMBL" id="BAABIS010000001">
    <property type="protein sequence ID" value="GAA4853781.1"/>
    <property type="molecule type" value="Genomic_DNA"/>
</dbReference>
<sequence length="134" mass="13936">MECDEVMLTVRITAAERTLLRHLAQGHHSDVSEVVADGLLDVLPALHCPADAHRLLAAVAVPAPCALTVWLPAALADLLVLATARVAQSTGVRLGSSCAMLGAALRLWLAQDPQRLAANLSTMHAGRPAALVAA</sequence>
<name>A0ABP9DQ17_9ACTN</name>
<evidence type="ECO:0000313" key="2">
    <source>
        <dbReference type="Proteomes" id="UP001501752"/>
    </source>
</evidence>
<evidence type="ECO:0008006" key="3">
    <source>
        <dbReference type="Google" id="ProtNLM"/>
    </source>
</evidence>
<keyword evidence="2" id="KW-1185">Reference proteome</keyword>
<evidence type="ECO:0000313" key="1">
    <source>
        <dbReference type="EMBL" id="GAA4853781.1"/>
    </source>
</evidence>